<keyword evidence="2" id="KW-1133">Transmembrane helix</keyword>
<dbReference type="AlphaFoldDB" id="A0A1D8G1J1"/>
<evidence type="ECO:0000256" key="2">
    <source>
        <dbReference type="SAM" id="Phobius"/>
    </source>
</evidence>
<accession>A0A1D8G1J1</accession>
<evidence type="ECO:0000313" key="3">
    <source>
        <dbReference type="EMBL" id="AOT59317.1"/>
    </source>
</evidence>
<gene>
    <name evidence="3" type="ORF">A4G23_02155</name>
</gene>
<dbReference type="STRING" id="285473.A4G23_02155"/>
<evidence type="ECO:0000313" key="4">
    <source>
        <dbReference type="Proteomes" id="UP000095349"/>
    </source>
</evidence>
<dbReference type="KEGG" id="srn:A4G23_02155"/>
<keyword evidence="2" id="KW-0472">Membrane</keyword>
<keyword evidence="4" id="KW-1185">Reference proteome</keyword>
<name>A0A1D8G1J1_9ACTN</name>
<feature type="transmembrane region" description="Helical" evidence="2">
    <location>
        <begin position="153"/>
        <end position="171"/>
    </location>
</feature>
<reference evidence="3 4" key="1">
    <citation type="submission" date="2016-09" db="EMBL/GenBank/DDBJ databases">
        <title>Streptomyces rubrolavendulae MJM4426 Genome sequencing and assembly.</title>
        <authorList>
            <person name="Kim J.-G."/>
        </authorList>
    </citation>
    <scope>NUCLEOTIDE SEQUENCE [LARGE SCALE GENOMIC DNA]</scope>
    <source>
        <strain evidence="3 4">MJM4426</strain>
    </source>
</reference>
<protein>
    <submittedName>
        <fullName evidence="3">Uncharacterized protein</fullName>
    </submittedName>
</protein>
<dbReference type="Proteomes" id="UP000095349">
    <property type="component" value="Chromosome"/>
</dbReference>
<sequence>MSPKRPRSPQRPQRPKRPKKRTSALPYLLALAMALVALVLVAAGVWASWDTAQHVLLSKGREHGTMTVTGCGDEVCTGRFAPAAPGAPSRTDMTIPRSVAVEKGGVYEVVVKPDTTEAVRAGLAGGLHAWLPLGGALLLAAPVLGGGLRWPRAAWASGGAGGVLLVASFLAL</sequence>
<dbReference type="PATRIC" id="fig|285473.5.peg.2245"/>
<proteinExistence type="predicted"/>
<feature type="region of interest" description="Disordered" evidence="1">
    <location>
        <begin position="1"/>
        <end position="21"/>
    </location>
</feature>
<feature type="transmembrane region" description="Helical" evidence="2">
    <location>
        <begin position="127"/>
        <end position="146"/>
    </location>
</feature>
<dbReference type="EMBL" id="CP017316">
    <property type="protein sequence ID" value="AOT59317.1"/>
    <property type="molecule type" value="Genomic_DNA"/>
</dbReference>
<evidence type="ECO:0000256" key="1">
    <source>
        <dbReference type="SAM" id="MobiDB-lite"/>
    </source>
</evidence>
<organism evidence="3 4">
    <name type="scientific">Streptomyces rubrolavendulae</name>
    <dbReference type="NCBI Taxonomy" id="285473"/>
    <lineage>
        <taxon>Bacteria</taxon>
        <taxon>Bacillati</taxon>
        <taxon>Actinomycetota</taxon>
        <taxon>Actinomycetes</taxon>
        <taxon>Kitasatosporales</taxon>
        <taxon>Streptomycetaceae</taxon>
        <taxon>Streptomyces</taxon>
    </lineage>
</organism>
<keyword evidence="2" id="KW-0812">Transmembrane</keyword>